<keyword evidence="5 8" id="KW-0067">ATP-binding</keyword>
<dbReference type="GO" id="GO:0005829">
    <property type="term" value="C:cytosol"/>
    <property type="evidence" value="ECO:0007669"/>
    <property type="project" value="TreeGrafter"/>
</dbReference>
<dbReference type="InterPro" id="IPR011994">
    <property type="entry name" value="Cytidylate_kinase_dom"/>
</dbReference>
<reference evidence="10" key="1">
    <citation type="submission" date="2012-11" db="EMBL/GenBank/DDBJ databases">
        <title>Permanent draft genomes of Rhodopirellula europaea strain SH398 and 6C.</title>
        <authorList>
            <person name="Richter M."/>
            <person name="Richter-Heitmann T."/>
            <person name="Frank C."/>
            <person name="Harder J."/>
            <person name="Glockner F.O."/>
        </authorList>
    </citation>
    <scope>NUCLEOTIDE SEQUENCE</scope>
    <source>
        <strain evidence="10">6C</strain>
    </source>
</reference>
<evidence type="ECO:0000259" key="9">
    <source>
        <dbReference type="Pfam" id="PF02224"/>
    </source>
</evidence>
<sequence>MIITIDGPAGAGKSSIARRVANELGFEFLDTGAMYRAVTWGVMQRGIAWDDVESLVEFADAARLIWQDDRIYLDDQDISEEIRTPQVTSHIRYLADPPKIRERITAQQRRIATGRDIVTEGRDQGTEVFPDAHCKIFLTASPEERARRRQRQLAEKGQVITVEEILASQNQRDLEDRMRPVGRLRAASDAIVVQTDGMSPDEVRGEVLRLVRECVQASAANSAPSDVTT</sequence>
<comment type="caution">
    <text evidence="10">The sequence shown here is derived from an EMBL/GenBank/DDBJ whole genome shotgun (WGS) entry which is preliminary data.</text>
</comment>
<dbReference type="Gene3D" id="3.40.50.300">
    <property type="entry name" value="P-loop containing nucleotide triphosphate hydrolases"/>
    <property type="match status" value="1"/>
</dbReference>
<dbReference type="InterPro" id="IPR027417">
    <property type="entry name" value="P-loop_NTPase"/>
</dbReference>
<comment type="catalytic activity">
    <reaction evidence="7 8">
        <text>CMP + ATP = CDP + ADP</text>
        <dbReference type="Rhea" id="RHEA:11600"/>
        <dbReference type="ChEBI" id="CHEBI:30616"/>
        <dbReference type="ChEBI" id="CHEBI:58069"/>
        <dbReference type="ChEBI" id="CHEBI:60377"/>
        <dbReference type="ChEBI" id="CHEBI:456216"/>
        <dbReference type="EC" id="2.7.4.25"/>
    </reaction>
</comment>
<evidence type="ECO:0000313" key="10">
    <source>
        <dbReference type="EMBL" id="EMB13161.1"/>
    </source>
</evidence>
<feature type="binding site" evidence="8">
    <location>
        <begin position="7"/>
        <end position="15"/>
    </location>
    <ligand>
        <name>ATP</name>
        <dbReference type="ChEBI" id="CHEBI:30616"/>
    </ligand>
</feature>
<dbReference type="PANTHER" id="PTHR21299:SF2">
    <property type="entry name" value="CYTIDYLATE KINASE"/>
    <property type="match status" value="1"/>
</dbReference>
<comment type="similarity">
    <text evidence="1 8">Belongs to the cytidylate kinase family. Type 1 subfamily.</text>
</comment>
<keyword evidence="4 8" id="KW-0418">Kinase</keyword>
<evidence type="ECO:0000256" key="7">
    <source>
        <dbReference type="ARBA" id="ARBA00048478"/>
    </source>
</evidence>
<dbReference type="PATRIC" id="fig|1263867.3.peg.6577"/>
<evidence type="ECO:0000256" key="3">
    <source>
        <dbReference type="ARBA" id="ARBA00022741"/>
    </source>
</evidence>
<dbReference type="GO" id="GO:0036430">
    <property type="term" value="F:CMP kinase activity"/>
    <property type="evidence" value="ECO:0007669"/>
    <property type="project" value="RHEA"/>
</dbReference>
<dbReference type="SUPFAM" id="SSF52540">
    <property type="entry name" value="P-loop containing nucleoside triphosphate hydrolases"/>
    <property type="match status" value="1"/>
</dbReference>
<evidence type="ECO:0000256" key="1">
    <source>
        <dbReference type="ARBA" id="ARBA00009427"/>
    </source>
</evidence>
<dbReference type="NCBIfam" id="TIGR00017">
    <property type="entry name" value="cmk"/>
    <property type="match status" value="1"/>
</dbReference>
<dbReference type="CDD" id="cd02020">
    <property type="entry name" value="CMPK"/>
    <property type="match status" value="1"/>
</dbReference>
<feature type="domain" description="Cytidylate kinase" evidence="9">
    <location>
        <begin position="3"/>
        <end position="212"/>
    </location>
</feature>
<keyword evidence="3 8" id="KW-0547">Nucleotide-binding</keyword>
<dbReference type="Proteomes" id="UP000011529">
    <property type="component" value="Unassembled WGS sequence"/>
</dbReference>
<dbReference type="HAMAP" id="MF_00238">
    <property type="entry name" value="Cytidyl_kinase_type1"/>
    <property type="match status" value="1"/>
</dbReference>
<dbReference type="GO" id="GO:0015949">
    <property type="term" value="P:nucleobase-containing small molecule interconversion"/>
    <property type="evidence" value="ECO:0007669"/>
    <property type="project" value="TreeGrafter"/>
</dbReference>
<evidence type="ECO:0000256" key="4">
    <source>
        <dbReference type="ARBA" id="ARBA00022777"/>
    </source>
</evidence>
<protein>
    <recommendedName>
        <fullName evidence="8">Cytidylate kinase</fullName>
        <shortName evidence="8">CK</shortName>
        <ecNumber evidence="8">2.7.4.25</ecNumber>
    </recommendedName>
    <alternativeName>
        <fullName evidence="8">Cytidine monophosphate kinase</fullName>
        <shortName evidence="8">CMP kinase</shortName>
    </alternativeName>
</protein>
<organism evidence="10 11">
    <name type="scientific">Rhodopirellula europaea 6C</name>
    <dbReference type="NCBI Taxonomy" id="1263867"/>
    <lineage>
        <taxon>Bacteria</taxon>
        <taxon>Pseudomonadati</taxon>
        <taxon>Planctomycetota</taxon>
        <taxon>Planctomycetia</taxon>
        <taxon>Pirellulales</taxon>
        <taxon>Pirellulaceae</taxon>
        <taxon>Rhodopirellula</taxon>
    </lineage>
</organism>
<evidence type="ECO:0000256" key="8">
    <source>
        <dbReference type="HAMAP-Rule" id="MF_00238"/>
    </source>
</evidence>
<keyword evidence="8" id="KW-0963">Cytoplasm</keyword>
<dbReference type="GO" id="GO:0006220">
    <property type="term" value="P:pyrimidine nucleotide metabolic process"/>
    <property type="evidence" value="ECO:0007669"/>
    <property type="project" value="UniProtKB-UniRule"/>
</dbReference>
<dbReference type="PANTHER" id="PTHR21299">
    <property type="entry name" value="CYTIDYLATE KINASE/PANTOATE-BETA-ALANINE LIGASE"/>
    <property type="match status" value="1"/>
</dbReference>
<keyword evidence="11" id="KW-1185">Reference proteome</keyword>
<dbReference type="EC" id="2.7.4.25" evidence="8"/>
<name>M2A355_9BACT</name>
<evidence type="ECO:0000313" key="11">
    <source>
        <dbReference type="Proteomes" id="UP000011529"/>
    </source>
</evidence>
<proteinExistence type="inferred from homology"/>
<evidence type="ECO:0000256" key="5">
    <source>
        <dbReference type="ARBA" id="ARBA00022840"/>
    </source>
</evidence>
<dbReference type="AlphaFoldDB" id="M2A355"/>
<dbReference type="GO" id="GO:0036431">
    <property type="term" value="F:dCMP kinase activity"/>
    <property type="evidence" value="ECO:0007669"/>
    <property type="project" value="InterPro"/>
</dbReference>
<dbReference type="Pfam" id="PF02224">
    <property type="entry name" value="Cytidylate_kin"/>
    <property type="match status" value="1"/>
</dbReference>
<dbReference type="EMBL" id="ANMO01000272">
    <property type="protein sequence ID" value="EMB13161.1"/>
    <property type="molecule type" value="Genomic_DNA"/>
</dbReference>
<dbReference type="RefSeq" id="WP_008662597.1">
    <property type="nucleotide sequence ID" value="NZ_ANMO01000272.1"/>
</dbReference>
<keyword evidence="2 8" id="KW-0808">Transferase</keyword>
<evidence type="ECO:0000256" key="6">
    <source>
        <dbReference type="ARBA" id="ARBA00047615"/>
    </source>
</evidence>
<evidence type="ECO:0000256" key="2">
    <source>
        <dbReference type="ARBA" id="ARBA00022679"/>
    </source>
</evidence>
<dbReference type="InterPro" id="IPR003136">
    <property type="entry name" value="Cytidylate_kin"/>
</dbReference>
<dbReference type="GO" id="GO:0005524">
    <property type="term" value="F:ATP binding"/>
    <property type="evidence" value="ECO:0007669"/>
    <property type="project" value="UniProtKB-UniRule"/>
</dbReference>
<gene>
    <name evidence="8" type="primary">cmk</name>
    <name evidence="10" type="ORF">RE6C_06130</name>
</gene>
<comment type="subcellular location">
    <subcellularLocation>
        <location evidence="8">Cytoplasm</location>
    </subcellularLocation>
</comment>
<reference evidence="10" key="2">
    <citation type="journal article" date="2013" name="Mar. Genomics">
        <title>Expression of sulfatases in Rhodopirellula baltica and the diversity of sulfatases in the genus Rhodopirellula.</title>
        <authorList>
            <person name="Wegner C.E."/>
            <person name="Richter-Heitmann T."/>
            <person name="Klindworth A."/>
            <person name="Klockow C."/>
            <person name="Richter M."/>
            <person name="Achstetter T."/>
            <person name="Glockner F.O."/>
            <person name="Harder J."/>
        </authorList>
    </citation>
    <scope>NUCLEOTIDE SEQUENCE [LARGE SCALE GENOMIC DNA]</scope>
    <source>
        <strain evidence="10">6C</strain>
    </source>
</reference>
<accession>M2A355</accession>
<comment type="catalytic activity">
    <reaction evidence="6 8">
        <text>dCMP + ATP = dCDP + ADP</text>
        <dbReference type="Rhea" id="RHEA:25094"/>
        <dbReference type="ChEBI" id="CHEBI:30616"/>
        <dbReference type="ChEBI" id="CHEBI:57566"/>
        <dbReference type="ChEBI" id="CHEBI:58593"/>
        <dbReference type="ChEBI" id="CHEBI:456216"/>
        <dbReference type="EC" id="2.7.4.25"/>
    </reaction>
</comment>